<dbReference type="InterPro" id="IPR001733">
    <property type="entry name" value="Peptidase_S26B"/>
</dbReference>
<dbReference type="OrthoDB" id="3790724at2"/>
<dbReference type="EC" id="3.4.21.89" evidence="5"/>
<dbReference type="GO" id="GO:0009003">
    <property type="term" value="F:signal peptidase activity"/>
    <property type="evidence" value="ECO:0007669"/>
    <property type="project" value="UniProtKB-EC"/>
</dbReference>
<keyword evidence="3 7" id="KW-1133">Transmembrane helix</keyword>
<evidence type="ECO:0000256" key="6">
    <source>
        <dbReference type="SAM" id="MobiDB-lite"/>
    </source>
</evidence>
<evidence type="ECO:0000256" key="3">
    <source>
        <dbReference type="ARBA" id="ARBA00022989"/>
    </source>
</evidence>
<evidence type="ECO:0000256" key="4">
    <source>
        <dbReference type="ARBA" id="ARBA00023136"/>
    </source>
</evidence>
<name>A0A1H0S4H8_9ACTN</name>
<accession>A0A1H0S4H8</accession>
<evidence type="ECO:0000256" key="1">
    <source>
        <dbReference type="ARBA" id="ARBA00004370"/>
    </source>
</evidence>
<feature type="transmembrane region" description="Helical" evidence="7">
    <location>
        <begin position="30"/>
        <end position="58"/>
    </location>
</feature>
<dbReference type="Pfam" id="PF10502">
    <property type="entry name" value="Peptidase_S26"/>
    <property type="match status" value="1"/>
</dbReference>
<organism evidence="9 10">
    <name type="scientific">Nakamurella panacisegetis</name>
    <dbReference type="NCBI Taxonomy" id="1090615"/>
    <lineage>
        <taxon>Bacteria</taxon>
        <taxon>Bacillati</taxon>
        <taxon>Actinomycetota</taxon>
        <taxon>Actinomycetes</taxon>
        <taxon>Nakamurellales</taxon>
        <taxon>Nakamurellaceae</taxon>
        <taxon>Nakamurella</taxon>
    </lineage>
</organism>
<evidence type="ECO:0000313" key="10">
    <source>
        <dbReference type="Proteomes" id="UP000198741"/>
    </source>
</evidence>
<keyword evidence="10" id="KW-1185">Reference proteome</keyword>
<feature type="region of interest" description="Disordered" evidence="6">
    <location>
        <begin position="1"/>
        <end position="20"/>
    </location>
</feature>
<evidence type="ECO:0000313" key="9">
    <source>
        <dbReference type="EMBL" id="SDP36673.1"/>
    </source>
</evidence>
<evidence type="ECO:0000259" key="8">
    <source>
        <dbReference type="Pfam" id="PF10502"/>
    </source>
</evidence>
<reference evidence="9 10" key="1">
    <citation type="submission" date="2016-10" db="EMBL/GenBank/DDBJ databases">
        <authorList>
            <person name="de Groot N.N."/>
        </authorList>
    </citation>
    <scope>NUCLEOTIDE SEQUENCE [LARGE SCALE GENOMIC DNA]</scope>
    <source>
        <strain evidence="10">P4-7,KCTC 19426,CECT 7604</strain>
    </source>
</reference>
<dbReference type="Proteomes" id="UP000198741">
    <property type="component" value="Chromosome I"/>
</dbReference>
<evidence type="ECO:0000256" key="5">
    <source>
        <dbReference type="NCBIfam" id="TIGR02228"/>
    </source>
</evidence>
<dbReference type="STRING" id="1090615.SAMN04515671_3903"/>
<dbReference type="GO" id="GO:0006465">
    <property type="term" value="P:signal peptide processing"/>
    <property type="evidence" value="ECO:0007669"/>
    <property type="project" value="UniProtKB-UniRule"/>
</dbReference>
<dbReference type="GO" id="GO:0004252">
    <property type="term" value="F:serine-type endopeptidase activity"/>
    <property type="evidence" value="ECO:0007669"/>
    <property type="project" value="UniProtKB-UniRule"/>
</dbReference>
<feature type="transmembrane region" description="Helical" evidence="7">
    <location>
        <begin position="157"/>
        <end position="175"/>
    </location>
</feature>
<keyword evidence="4 7" id="KW-0472">Membrane</keyword>
<proteinExistence type="predicted"/>
<dbReference type="AlphaFoldDB" id="A0A1H0S4H8"/>
<evidence type="ECO:0000256" key="2">
    <source>
        <dbReference type="ARBA" id="ARBA00022692"/>
    </source>
</evidence>
<feature type="domain" description="Peptidase S26" evidence="8">
    <location>
        <begin position="39"/>
        <end position="106"/>
    </location>
</feature>
<dbReference type="EMBL" id="LT629710">
    <property type="protein sequence ID" value="SDP36673.1"/>
    <property type="molecule type" value="Genomic_DNA"/>
</dbReference>
<protein>
    <recommendedName>
        <fullName evidence="5">Signal peptidase I</fullName>
        <ecNumber evidence="5">3.4.21.89</ecNumber>
    </recommendedName>
</protein>
<dbReference type="InterPro" id="IPR019533">
    <property type="entry name" value="Peptidase_S26"/>
</dbReference>
<evidence type="ECO:0000256" key="7">
    <source>
        <dbReference type="SAM" id="Phobius"/>
    </source>
</evidence>
<sequence length="191" mass="20212">MTTLEVEDVGPHADPPRRRSRVGSVVRNTLLNLAAGGGVLCIVLVILAATFHISLILFKTGSMSPAIPAGSVALVRQIPAAQVEIGDVVTVDRPGRLPITHRVIAIKPATDGQVWLTLRGDANPAPDAAPYLVSTVRRVLTSAAGLAPVIVAVSERWVMVAVTLTISALVTWAFWPRDGSGRARRAKHRAS</sequence>
<dbReference type="GO" id="GO:0016020">
    <property type="term" value="C:membrane"/>
    <property type="evidence" value="ECO:0007669"/>
    <property type="project" value="UniProtKB-SubCell"/>
</dbReference>
<dbReference type="SUPFAM" id="SSF51306">
    <property type="entry name" value="LexA/Signal peptidase"/>
    <property type="match status" value="1"/>
</dbReference>
<gene>
    <name evidence="9" type="ORF">SAMN04515671_3903</name>
</gene>
<dbReference type="NCBIfam" id="TIGR02228">
    <property type="entry name" value="sigpep_I_arch"/>
    <property type="match status" value="1"/>
</dbReference>
<dbReference type="CDD" id="cd06462">
    <property type="entry name" value="Peptidase_S24_S26"/>
    <property type="match status" value="1"/>
</dbReference>
<dbReference type="RefSeq" id="WP_090479232.1">
    <property type="nucleotide sequence ID" value="NZ_LT629710.1"/>
</dbReference>
<dbReference type="InterPro" id="IPR036286">
    <property type="entry name" value="LexA/Signal_pep-like_sf"/>
</dbReference>
<comment type="subcellular location">
    <subcellularLocation>
        <location evidence="1">Membrane</location>
    </subcellularLocation>
</comment>
<keyword evidence="2 7" id="KW-0812">Transmembrane</keyword>